<protein>
    <submittedName>
        <fullName evidence="1">Uncharacterized protein</fullName>
    </submittedName>
</protein>
<comment type="caution">
    <text evidence="1">The sequence shown here is derived from an EMBL/GenBank/DDBJ whole genome shotgun (WGS) entry which is preliminary data.</text>
</comment>
<sequence>MARYGPSGKESRNATNQRQYWRLKREVIEHYSESMDGIIRPRCGACGELDIDALMLTADKSLKKLHGYGRQLYDNLKRAGYPDGFKVLCFNCDHKGRL</sequence>
<evidence type="ECO:0000313" key="1">
    <source>
        <dbReference type="EMBL" id="KKK79346.1"/>
    </source>
</evidence>
<organism evidence="1">
    <name type="scientific">marine sediment metagenome</name>
    <dbReference type="NCBI Taxonomy" id="412755"/>
    <lineage>
        <taxon>unclassified sequences</taxon>
        <taxon>metagenomes</taxon>
        <taxon>ecological metagenomes</taxon>
    </lineage>
</organism>
<gene>
    <name evidence="1" type="ORF">LCGC14_2834440</name>
</gene>
<proteinExistence type="predicted"/>
<reference evidence="1" key="1">
    <citation type="journal article" date="2015" name="Nature">
        <title>Complex archaea that bridge the gap between prokaryotes and eukaryotes.</title>
        <authorList>
            <person name="Spang A."/>
            <person name="Saw J.H."/>
            <person name="Jorgensen S.L."/>
            <person name="Zaremba-Niedzwiedzka K."/>
            <person name="Martijn J."/>
            <person name="Lind A.E."/>
            <person name="van Eijk R."/>
            <person name="Schleper C."/>
            <person name="Guy L."/>
            <person name="Ettema T.J."/>
        </authorList>
    </citation>
    <scope>NUCLEOTIDE SEQUENCE</scope>
</reference>
<name>A0A0F9B440_9ZZZZ</name>
<dbReference type="EMBL" id="LAZR01054071">
    <property type="protein sequence ID" value="KKK79346.1"/>
    <property type="molecule type" value="Genomic_DNA"/>
</dbReference>
<accession>A0A0F9B440</accession>
<dbReference type="AlphaFoldDB" id="A0A0F9B440"/>